<keyword evidence="1" id="KW-0255">Endonuclease</keyword>
<protein>
    <submittedName>
        <fullName evidence="5">MBL fold metallo-hydrolase</fullName>
    </submittedName>
</protein>
<dbReference type="PANTHER" id="PTHR46018">
    <property type="entry name" value="ZINC PHOSPHODIESTERASE ELAC PROTEIN 1"/>
    <property type="match status" value="1"/>
</dbReference>
<dbReference type="EMBL" id="JASCIQ010000004">
    <property type="protein sequence ID" value="MDI3403252.1"/>
    <property type="molecule type" value="Genomic_DNA"/>
</dbReference>
<name>A0ABT6S5C5_9ACTN</name>
<dbReference type="Proteomes" id="UP001223978">
    <property type="component" value="Unassembled WGS sequence"/>
</dbReference>
<dbReference type="InterPro" id="IPR036866">
    <property type="entry name" value="RibonucZ/Hydroxyglut_hydro"/>
</dbReference>
<dbReference type="SUPFAM" id="SSF56281">
    <property type="entry name" value="Metallo-hydrolase/oxidoreductase"/>
    <property type="match status" value="1"/>
</dbReference>
<keyword evidence="1" id="KW-0540">Nuclease</keyword>
<evidence type="ECO:0000259" key="3">
    <source>
        <dbReference type="Pfam" id="PF00753"/>
    </source>
</evidence>
<dbReference type="PANTHER" id="PTHR46018:SF2">
    <property type="entry name" value="ZINC PHOSPHODIESTERASE ELAC PROTEIN 1"/>
    <property type="match status" value="1"/>
</dbReference>
<dbReference type="InterPro" id="IPR001279">
    <property type="entry name" value="Metallo-B-lactamas"/>
</dbReference>
<dbReference type="CDD" id="cd07719">
    <property type="entry name" value="arylsulfatase_AtsA-like_MBL-fold"/>
    <property type="match status" value="1"/>
</dbReference>
<gene>
    <name evidence="5" type="ORF">QIS96_05365</name>
</gene>
<dbReference type="Pfam" id="PF12706">
    <property type="entry name" value="Lactamase_B_2"/>
    <property type="match status" value="1"/>
</dbReference>
<keyword evidence="2" id="KW-0378">Hydrolase</keyword>
<evidence type="ECO:0000313" key="6">
    <source>
        <dbReference type="Proteomes" id="UP001223978"/>
    </source>
</evidence>
<comment type="caution">
    <text evidence="5">The sequence shown here is derived from an EMBL/GenBank/DDBJ whole genome shotgun (WGS) entry which is preliminary data.</text>
</comment>
<dbReference type="RefSeq" id="WP_282541201.1">
    <property type="nucleotide sequence ID" value="NZ_JASCIQ010000004.1"/>
</dbReference>
<reference evidence="5 6" key="1">
    <citation type="submission" date="2023-05" db="EMBL/GenBank/DDBJ databases">
        <title>Draft genome sequence of Streptomyces sp. B-S-A6 isolated from a cave soil in Thailand.</title>
        <authorList>
            <person name="Chamroensaksri N."/>
            <person name="Muangham S."/>
        </authorList>
    </citation>
    <scope>NUCLEOTIDE SEQUENCE [LARGE SCALE GENOMIC DNA]</scope>
    <source>
        <strain evidence="5 6">B-S-A6</strain>
    </source>
</reference>
<dbReference type="Gene3D" id="3.60.15.10">
    <property type="entry name" value="Ribonuclease Z/Hydroxyacylglutathione hydrolase-like"/>
    <property type="match status" value="1"/>
</dbReference>
<keyword evidence="6" id="KW-1185">Reference proteome</keyword>
<feature type="domain" description="Metallo-beta-lactamase" evidence="4">
    <location>
        <begin position="186"/>
        <end position="295"/>
    </location>
</feature>
<evidence type="ECO:0000313" key="5">
    <source>
        <dbReference type="EMBL" id="MDI3403252.1"/>
    </source>
</evidence>
<proteinExistence type="predicted"/>
<evidence type="ECO:0000259" key="4">
    <source>
        <dbReference type="Pfam" id="PF12706"/>
    </source>
</evidence>
<organism evidence="5 6">
    <name type="scientific">Streptomyces cavernicola</name>
    <dbReference type="NCBI Taxonomy" id="3043613"/>
    <lineage>
        <taxon>Bacteria</taxon>
        <taxon>Bacillati</taxon>
        <taxon>Actinomycetota</taxon>
        <taxon>Actinomycetes</taxon>
        <taxon>Kitasatosporales</taxon>
        <taxon>Streptomycetaceae</taxon>
        <taxon>Streptomyces</taxon>
    </lineage>
</organism>
<sequence>MPPRERPETGSSRLVLLGTLGGPPPEPSATGIATALAVRDRVYVIDCGRGAVSQYVRAGLKLSRLRGLYVTHLHADHVCDLHDFFLLGGFGPNDAGDRVREPVPVYGPGPAGALPPGRPGAPVVCPDEPTPGTAALMRHQVAAFAYQTNLFMRYSNISDPRELMDVHEVEVPVVGASALGETAPDMEPFPVSDDGVVRVTATLVPHGPVFPSFAYRFDTPDGSVVFSGDTAASGNVERLAHGADVLVHEAIDLEAQRAAGTPPEVLAHLAESHTSVDEVGPLAERAGVSTLVLSHLMPTGVPTSTWYRRARRGFTGKVVIGKDLMELPLRA</sequence>
<dbReference type="InterPro" id="IPR044094">
    <property type="entry name" value="AtsA-like_MBL-fold"/>
</dbReference>
<dbReference type="Pfam" id="PF00753">
    <property type="entry name" value="Lactamase_B"/>
    <property type="match status" value="1"/>
</dbReference>
<accession>A0ABT6S5C5</accession>
<evidence type="ECO:0000256" key="1">
    <source>
        <dbReference type="ARBA" id="ARBA00022759"/>
    </source>
</evidence>
<feature type="domain" description="Metallo-beta-lactamase" evidence="3">
    <location>
        <begin position="38"/>
        <end position="85"/>
    </location>
</feature>
<evidence type="ECO:0000256" key="2">
    <source>
        <dbReference type="ARBA" id="ARBA00022801"/>
    </source>
</evidence>